<reference evidence="2" key="2">
    <citation type="submission" date="2020-05" db="UniProtKB">
        <authorList>
            <consortium name="EnsemblMetazoa"/>
        </authorList>
    </citation>
    <scope>IDENTIFICATION</scope>
    <source>
        <strain evidence="2">IAEA</strain>
    </source>
</reference>
<sequence length="128" mass="15158">MQQANCKEGGNRARGRCVIQRFNNVINYTLWIVQRKLNLILVSRVYVCYLIYTAMCIYLQHKQFENFQNKTRKYLLYRRDTTFQLSVCDFAMCGRGLSCGKIGLSRMIFNTFALVATDKRRLDIYENK</sequence>
<organism evidence="2 3">
    <name type="scientific">Glossina brevipalpis</name>
    <dbReference type="NCBI Taxonomy" id="37001"/>
    <lineage>
        <taxon>Eukaryota</taxon>
        <taxon>Metazoa</taxon>
        <taxon>Ecdysozoa</taxon>
        <taxon>Arthropoda</taxon>
        <taxon>Hexapoda</taxon>
        <taxon>Insecta</taxon>
        <taxon>Pterygota</taxon>
        <taxon>Neoptera</taxon>
        <taxon>Endopterygota</taxon>
        <taxon>Diptera</taxon>
        <taxon>Brachycera</taxon>
        <taxon>Muscomorpha</taxon>
        <taxon>Hippoboscoidea</taxon>
        <taxon>Glossinidae</taxon>
        <taxon>Glossina</taxon>
    </lineage>
</organism>
<keyword evidence="1" id="KW-0812">Transmembrane</keyword>
<dbReference type="EnsemblMetazoa" id="GBRI001273-RA">
    <property type="protein sequence ID" value="GBRI001273-PA"/>
    <property type="gene ID" value="GBRI001273"/>
</dbReference>
<keyword evidence="1" id="KW-1133">Transmembrane helix</keyword>
<evidence type="ECO:0000313" key="3">
    <source>
        <dbReference type="Proteomes" id="UP000091820"/>
    </source>
</evidence>
<keyword evidence="3" id="KW-1185">Reference proteome</keyword>
<feature type="transmembrane region" description="Helical" evidence="1">
    <location>
        <begin position="37"/>
        <end position="59"/>
    </location>
</feature>
<keyword evidence="1" id="KW-0472">Membrane</keyword>
<accession>A0A1A9W078</accession>
<protein>
    <submittedName>
        <fullName evidence="2">Uncharacterized protein</fullName>
    </submittedName>
</protein>
<dbReference type="VEuPathDB" id="VectorBase:GBRI001273"/>
<dbReference type="Proteomes" id="UP000091820">
    <property type="component" value="Unassembled WGS sequence"/>
</dbReference>
<name>A0A1A9W078_9MUSC</name>
<evidence type="ECO:0000313" key="2">
    <source>
        <dbReference type="EnsemblMetazoa" id="GBRI001273-PA"/>
    </source>
</evidence>
<dbReference type="AlphaFoldDB" id="A0A1A9W078"/>
<reference evidence="3" key="1">
    <citation type="submission" date="2014-03" db="EMBL/GenBank/DDBJ databases">
        <authorList>
            <person name="Aksoy S."/>
            <person name="Warren W."/>
            <person name="Wilson R.K."/>
        </authorList>
    </citation>
    <scope>NUCLEOTIDE SEQUENCE [LARGE SCALE GENOMIC DNA]</scope>
    <source>
        <strain evidence="3">IAEA</strain>
    </source>
</reference>
<evidence type="ECO:0000256" key="1">
    <source>
        <dbReference type="SAM" id="Phobius"/>
    </source>
</evidence>
<proteinExistence type="predicted"/>